<sequence>MWSDVIYVALLLFCVFIGFYYRKIEEPHVKKWIGTIIGVIITALVTGRHIFHPLIFTLINAIIITKLSPKKCHLVSFFFSFFYLLVISRLGDYIGLSVPLTHTNLILMILTLKLSGLAFEINASINPPADDSEGIMSDALKNVNILDVFHYGFSYMGPYYRYRTYWDHIHKPFSKYVDPWPLTLCKLKQIGCFIVLFFIMNYLYPTKYILTEEYAERSFLYRHLYMYPTFALFKLRMYIGMGLAECGCQMSGLGAYPSKCTPIQGLGPKDYKSTEALCKTPEKLENEELNFDTVYNMNVWKLEKCHSLRTAMKAWNGCVQYWFGVYVYKRFPLKNLRIIVTLALSAVWHGWAPGYFLCLCQIPLFMLSDDIIMKFYHRSKENSIAKIVWYALGWYVKTTCMAYLGVQFILLGFEDSMHYYKLVYFSGHIIAVLLYVMALYCRPYLLPKTTETMDKDK</sequence>
<evidence type="ECO:0000256" key="6">
    <source>
        <dbReference type="ARBA" id="ARBA00022989"/>
    </source>
</evidence>
<keyword evidence="7 11" id="KW-0472">Membrane</keyword>
<evidence type="ECO:0000256" key="7">
    <source>
        <dbReference type="ARBA" id="ARBA00023136"/>
    </source>
</evidence>
<dbReference type="GO" id="GO:0030258">
    <property type="term" value="P:lipid modification"/>
    <property type="evidence" value="ECO:0007669"/>
    <property type="project" value="TreeGrafter"/>
</dbReference>
<evidence type="ECO:0000313" key="12">
    <source>
        <dbReference type="EMBL" id="OAD53371.1"/>
    </source>
</evidence>
<keyword evidence="8 12" id="KW-0012">Acyltransferase</keyword>
<dbReference type="EMBL" id="KQ767621">
    <property type="protein sequence ID" value="OAD53371.1"/>
    <property type="molecule type" value="Genomic_DNA"/>
</dbReference>
<dbReference type="PANTHER" id="PTHR13906">
    <property type="entry name" value="PORCUPINE"/>
    <property type="match status" value="1"/>
</dbReference>
<dbReference type="GO" id="GO:0071617">
    <property type="term" value="F:lysophospholipid acyltransferase activity"/>
    <property type="evidence" value="ECO:0007669"/>
    <property type="project" value="TreeGrafter"/>
</dbReference>
<evidence type="ECO:0000256" key="5">
    <source>
        <dbReference type="ARBA" id="ARBA00022692"/>
    </source>
</evidence>
<comment type="pathway">
    <text evidence="9">Phospholipid metabolism.</text>
</comment>
<dbReference type="Pfam" id="PF03062">
    <property type="entry name" value="MBOAT"/>
    <property type="match status" value="1"/>
</dbReference>
<accession>A0A310S9Y3</accession>
<organism evidence="12 13">
    <name type="scientific">Eufriesea mexicana</name>
    <dbReference type="NCBI Taxonomy" id="516756"/>
    <lineage>
        <taxon>Eukaryota</taxon>
        <taxon>Metazoa</taxon>
        <taxon>Ecdysozoa</taxon>
        <taxon>Arthropoda</taxon>
        <taxon>Hexapoda</taxon>
        <taxon>Insecta</taxon>
        <taxon>Pterygota</taxon>
        <taxon>Neoptera</taxon>
        <taxon>Endopterygota</taxon>
        <taxon>Hymenoptera</taxon>
        <taxon>Apocrita</taxon>
        <taxon>Aculeata</taxon>
        <taxon>Apoidea</taxon>
        <taxon>Anthophila</taxon>
        <taxon>Apidae</taxon>
        <taxon>Eufriesea</taxon>
    </lineage>
</organism>
<dbReference type="InterPro" id="IPR049941">
    <property type="entry name" value="LPLAT_7/PORCN-like"/>
</dbReference>
<feature type="transmembrane region" description="Helical" evidence="11">
    <location>
        <begin position="5"/>
        <end position="21"/>
    </location>
</feature>
<evidence type="ECO:0000256" key="11">
    <source>
        <dbReference type="SAM" id="Phobius"/>
    </source>
</evidence>
<keyword evidence="4 12" id="KW-0808">Transferase</keyword>
<dbReference type="InterPro" id="IPR004299">
    <property type="entry name" value="MBOAT_fam"/>
</dbReference>
<feature type="transmembrane region" description="Helical" evidence="11">
    <location>
        <begin position="338"/>
        <end position="366"/>
    </location>
</feature>
<feature type="transmembrane region" description="Helical" evidence="11">
    <location>
        <begin position="387"/>
        <end position="410"/>
    </location>
</feature>
<dbReference type="GO" id="GO:0016020">
    <property type="term" value="C:membrane"/>
    <property type="evidence" value="ECO:0007669"/>
    <property type="project" value="UniProtKB-SubCell"/>
</dbReference>
<name>A0A310S9Y3_9HYME</name>
<evidence type="ECO:0000256" key="2">
    <source>
        <dbReference type="ARBA" id="ARBA00005074"/>
    </source>
</evidence>
<keyword evidence="13" id="KW-1185">Reference proteome</keyword>
<evidence type="ECO:0000256" key="10">
    <source>
        <dbReference type="ARBA" id="ARBA00093678"/>
    </source>
</evidence>
<dbReference type="AlphaFoldDB" id="A0A310S9Y3"/>
<protein>
    <recommendedName>
        <fullName evidence="10">Lysophospholipid acyltransferase 7</fullName>
    </recommendedName>
</protein>
<proteinExistence type="inferred from homology"/>
<evidence type="ECO:0000313" key="13">
    <source>
        <dbReference type="Proteomes" id="UP000250275"/>
    </source>
</evidence>
<evidence type="ECO:0000256" key="4">
    <source>
        <dbReference type="ARBA" id="ARBA00022679"/>
    </source>
</evidence>
<comment type="pathway">
    <text evidence="2">Lipid metabolism; phospholipid metabolism.</text>
</comment>
<evidence type="ECO:0000256" key="8">
    <source>
        <dbReference type="ARBA" id="ARBA00023315"/>
    </source>
</evidence>
<feature type="transmembrane region" description="Helical" evidence="11">
    <location>
        <begin position="422"/>
        <end position="441"/>
    </location>
</feature>
<gene>
    <name evidence="12" type="ORF">WN48_10249</name>
</gene>
<comment type="similarity">
    <text evidence="3">Belongs to the membrane-bound acyltransferase family.</text>
</comment>
<reference evidence="12 13" key="1">
    <citation type="submission" date="2015-07" db="EMBL/GenBank/DDBJ databases">
        <title>The genome of Eufriesea mexicana.</title>
        <authorList>
            <person name="Pan H."/>
            <person name="Kapheim K."/>
        </authorList>
    </citation>
    <scope>NUCLEOTIDE SEQUENCE [LARGE SCALE GENOMIC DNA]</scope>
    <source>
        <strain evidence="12">0111107269</strain>
        <tissue evidence="12">Whole body</tissue>
    </source>
</reference>
<feature type="transmembrane region" description="Helical" evidence="11">
    <location>
        <begin position="72"/>
        <end position="91"/>
    </location>
</feature>
<dbReference type="Proteomes" id="UP000250275">
    <property type="component" value="Unassembled WGS sequence"/>
</dbReference>
<dbReference type="GO" id="GO:0044233">
    <property type="term" value="C:mitochondria-associated endoplasmic reticulum membrane contact site"/>
    <property type="evidence" value="ECO:0007669"/>
    <property type="project" value="TreeGrafter"/>
</dbReference>
<evidence type="ECO:0000256" key="1">
    <source>
        <dbReference type="ARBA" id="ARBA00004141"/>
    </source>
</evidence>
<evidence type="ECO:0000256" key="9">
    <source>
        <dbReference type="ARBA" id="ARBA00025707"/>
    </source>
</evidence>
<keyword evidence="6 11" id="KW-1133">Transmembrane helix</keyword>
<keyword evidence="5 11" id="KW-0812">Transmembrane</keyword>
<dbReference type="GO" id="GO:0006661">
    <property type="term" value="P:phosphatidylinositol biosynthetic process"/>
    <property type="evidence" value="ECO:0007669"/>
    <property type="project" value="TreeGrafter"/>
</dbReference>
<evidence type="ECO:0000256" key="3">
    <source>
        <dbReference type="ARBA" id="ARBA00010323"/>
    </source>
</evidence>
<dbReference type="OrthoDB" id="7663182at2759"/>
<feature type="transmembrane region" description="Helical" evidence="11">
    <location>
        <begin position="33"/>
        <end position="51"/>
    </location>
</feature>
<dbReference type="PANTHER" id="PTHR13906:SF16">
    <property type="entry name" value="LYSOPHOSPHOLIPID ACYLTRANSFERASE 7"/>
    <property type="match status" value="1"/>
</dbReference>
<comment type="subcellular location">
    <subcellularLocation>
        <location evidence="1">Membrane</location>
        <topology evidence="1">Multi-pass membrane protein</topology>
    </subcellularLocation>
</comment>